<organism evidence="1 3">
    <name type="scientific">Didymodactylos carnosus</name>
    <dbReference type="NCBI Taxonomy" id="1234261"/>
    <lineage>
        <taxon>Eukaryota</taxon>
        <taxon>Metazoa</taxon>
        <taxon>Spiralia</taxon>
        <taxon>Gnathifera</taxon>
        <taxon>Rotifera</taxon>
        <taxon>Eurotatoria</taxon>
        <taxon>Bdelloidea</taxon>
        <taxon>Philodinida</taxon>
        <taxon>Philodinidae</taxon>
        <taxon>Didymodactylos</taxon>
    </lineage>
</organism>
<sequence>MVESLKSDFNLTSQEICTVIAMELFVTPILEIIEVASNLMTDLSLGNTDLIRQISCDSGIMRYSIITTANHYPVLQAIFREIPSKEDGKDLTPCSRNHFSNTHVVHIQVTDIVQCMNKDSIISNINRYISNRNYDESSISEINTCIAFGKGRRICKGKELAITIITALLSTLYRELQQWPNTEISAGRKYKPFLSLNDRLYRFQRRSWIANVQYFFDNLFKRTNQQRFECHL</sequence>
<dbReference type="AlphaFoldDB" id="A0A814IQI0"/>
<evidence type="ECO:0000313" key="1">
    <source>
        <dbReference type="EMBL" id="CAF1024820.1"/>
    </source>
</evidence>
<accession>A0A814IQI0</accession>
<comment type="caution">
    <text evidence="1">The sequence shown here is derived from an EMBL/GenBank/DDBJ whole genome shotgun (WGS) entry which is preliminary data.</text>
</comment>
<gene>
    <name evidence="1" type="ORF">GPM918_LOCUS14972</name>
    <name evidence="2" type="ORF">SRO942_LOCUS14972</name>
</gene>
<dbReference type="GO" id="GO:0020037">
    <property type="term" value="F:heme binding"/>
    <property type="evidence" value="ECO:0007669"/>
    <property type="project" value="InterPro"/>
</dbReference>
<dbReference type="GO" id="GO:0004497">
    <property type="term" value="F:monooxygenase activity"/>
    <property type="evidence" value="ECO:0007669"/>
    <property type="project" value="InterPro"/>
</dbReference>
<dbReference type="GO" id="GO:0016705">
    <property type="term" value="F:oxidoreductase activity, acting on paired donors, with incorporation or reduction of molecular oxygen"/>
    <property type="evidence" value="ECO:0007669"/>
    <property type="project" value="InterPro"/>
</dbReference>
<dbReference type="Proteomes" id="UP000681722">
    <property type="component" value="Unassembled WGS sequence"/>
</dbReference>
<dbReference type="Proteomes" id="UP000663829">
    <property type="component" value="Unassembled WGS sequence"/>
</dbReference>
<keyword evidence="3" id="KW-1185">Reference proteome</keyword>
<proteinExistence type="predicted"/>
<protein>
    <recommendedName>
        <fullName evidence="4">Cytochrome P450</fullName>
    </recommendedName>
</protein>
<dbReference type="EMBL" id="CAJNOQ010003689">
    <property type="protein sequence ID" value="CAF1024820.1"/>
    <property type="molecule type" value="Genomic_DNA"/>
</dbReference>
<dbReference type="OrthoDB" id="10412654at2759"/>
<evidence type="ECO:0008006" key="4">
    <source>
        <dbReference type="Google" id="ProtNLM"/>
    </source>
</evidence>
<reference evidence="1" key="1">
    <citation type="submission" date="2021-02" db="EMBL/GenBank/DDBJ databases">
        <authorList>
            <person name="Nowell W R."/>
        </authorList>
    </citation>
    <scope>NUCLEOTIDE SEQUENCE</scope>
</reference>
<evidence type="ECO:0000313" key="2">
    <source>
        <dbReference type="EMBL" id="CAF3796059.1"/>
    </source>
</evidence>
<dbReference type="SUPFAM" id="SSF48264">
    <property type="entry name" value="Cytochrome P450"/>
    <property type="match status" value="1"/>
</dbReference>
<dbReference type="GO" id="GO:0005506">
    <property type="term" value="F:iron ion binding"/>
    <property type="evidence" value="ECO:0007669"/>
    <property type="project" value="InterPro"/>
</dbReference>
<evidence type="ECO:0000313" key="3">
    <source>
        <dbReference type="Proteomes" id="UP000663829"/>
    </source>
</evidence>
<dbReference type="InterPro" id="IPR036396">
    <property type="entry name" value="Cyt_P450_sf"/>
</dbReference>
<dbReference type="EMBL" id="CAJOBC010003689">
    <property type="protein sequence ID" value="CAF3796059.1"/>
    <property type="molecule type" value="Genomic_DNA"/>
</dbReference>
<name>A0A814IQI0_9BILA</name>